<comment type="subcellular location">
    <subcellularLocation>
        <location evidence="7">Cytoplasm</location>
    </subcellularLocation>
    <subcellularLocation>
        <location evidence="7">Nucleus</location>
    </subcellularLocation>
</comment>
<gene>
    <name evidence="13" type="ORF">BDY17DRAFT_299406</name>
</gene>
<organism evidence="13 14">
    <name type="scientific">Neohortaea acidophila</name>
    <dbReference type="NCBI Taxonomy" id="245834"/>
    <lineage>
        <taxon>Eukaryota</taxon>
        <taxon>Fungi</taxon>
        <taxon>Dikarya</taxon>
        <taxon>Ascomycota</taxon>
        <taxon>Pezizomycotina</taxon>
        <taxon>Dothideomycetes</taxon>
        <taxon>Dothideomycetidae</taxon>
        <taxon>Mycosphaerellales</taxon>
        <taxon>Teratosphaeriaceae</taxon>
        <taxon>Neohortaea</taxon>
    </lineage>
</organism>
<dbReference type="AlphaFoldDB" id="A0A6A6PNH2"/>
<keyword evidence="7" id="KW-0539">Nucleus</keyword>
<dbReference type="Proteomes" id="UP000799767">
    <property type="component" value="Unassembled WGS sequence"/>
</dbReference>
<name>A0A6A6PNH2_9PEZI</name>
<dbReference type="PIRSF" id="PIRSF038084">
    <property type="entry name" value="HAT-B_cat"/>
    <property type="match status" value="1"/>
</dbReference>
<dbReference type="GO" id="GO:0031509">
    <property type="term" value="P:subtelomeric heterochromatin formation"/>
    <property type="evidence" value="ECO:0007669"/>
    <property type="project" value="InterPro"/>
</dbReference>
<dbReference type="GeneID" id="54474899"/>
<dbReference type="GO" id="GO:0000781">
    <property type="term" value="C:chromosome, telomeric region"/>
    <property type="evidence" value="ECO:0007669"/>
    <property type="project" value="GOC"/>
</dbReference>
<evidence type="ECO:0000256" key="9">
    <source>
        <dbReference type="PIRSR" id="PIRSR038084-2"/>
    </source>
</evidence>
<keyword evidence="5 7" id="KW-0012">Acyltransferase</keyword>
<dbReference type="EMBL" id="MU001637">
    <property type="protein sequence ID" value="KAF2481648.1"/>
    <property type="molecule type" value="Genomic_DNA"/>
</dbReference>
<feature type="region of interest" description="Interaction with histone H4 N-terminus" evidence="9">
    <location>
        <begin position="51"/>
        <end position="53"/>
    </location>
</feature>
<comment type="function">
    <text evidence="7">Catalytic component of the histone acetylase B (HAT-B) complex. Has intrinsic substrate specificity that modifies lysine in recognition sequence GXGKXG. Involved in DNA double-strand break repair.</text>
</comment>
<reference evidence="13" key="1">
    <citation type="journal article" date="2020" name="Stud. Mycol.">
        <title>101 Dothideomycetes genomes: a test case for predicting lifestyles and emergence of pathogens.</title>
        <authorList>
            <person name="Haridas S."/>
            <person name="Albert R."/>
            <person name="Binder M."/>
            <person name="Bloem J."/>
            <person name="Labutti K."/>
            <person name="Salamov A."/>
            <person name="Andreopoulos B."/>
            <person name="Baker S."/>
            <person name="Barry K."/>
            <person name="Bills G."/>
            <person name="Bluhm B."/>
            <person name="Cannon C."/>
            <person name="Castanera R."/>
            <person name="Culley D."/>
            <person name="Daum C."/>
            <person name="Ezra D."/>
            <person name="Gonzalez J."/>
            <person name="Henrissat B."/>
            <person name="Kuo A."/>
            <person name="Liang C."/>
            <person name="Lipzen A."/>
            <person name="Lutzoni F."/>
            <person name="Magnuson J."/>
            <person name="Mondo S."/>
            <person name="Nolan M."/>
            <person name="Ohm R."/>
            <person name="Pangilinan J."/>
            <person name="Park H.-J."/>
            <person name="Ramirez L."/>
            <person name="Alfaro M."/>
            <person name="Sun H."/>
            <person name="Tritt A."/>
            <person name="Yoshinaga Y."/>
            <person name="Zwiers L.-H."/>
            <person name="Turgeon B."/>
            <person name="Goodwin S."/>
            <person name="Spatafora J."/>
            <person name="Crous P."/>
            <person name="Grigoriev I."/>
        </authorList>
    </citation>
    <scope>NUCLEOTIDE SEQUENCE</scope>
    <source>
        <strain evidence="13">CBS 113389</strain>
    </source>
</reference>
<evidence type="ECO:0000256" key="5">
    <source>
        <dbReference type="ARBA" id="ARBA00023315"/>
    </source>
</evidence>
<dbReference type="EC" id="2.3.1.48" evidence="2 7"/>
<accession>A0A6A6PNH2</accession>
<evidence type="ECO:0000256" key="1">
    <source>
        <dbReference type="ARBA" id="ARBA00010543"/>
    </source>
</evidence>
<sequence>MEAEALAAEIEAQVQEWSSNSNDCFTVELKRGDGSIAASFQPDFTYPIFGEEEAIFGYQDLDINLSFAAHNLKPHLTISYEKKFPAQGEVKPTDIHEALRDFLPDVAFSSLSTDEALQDDDAADFTPPGDKIHEYSRGGDKYEVWCASLSDPAAKELLENMQILVPMFIEGGSTLQIEQDWTTQRWKLYLLYHVQSDDSSPSSSPYSLTGYGTSYRVFTFPDRSKPLQADLNVFLPSTQSVLDFLPPLESAVPNDFTPTAYPNNISSPLDLPSRERLSQFLVLPSFQHGGHGQELYHAMYTHLTKPSNIRELTVEDPNESFDDLRDLCDLLHLRAHVPEFAALRINTDITSANLTASEAIPTSLIIPTEIRDAIRTTTKIMPRQLDRLIEMHTLSFIPPLHRSRSRITRKEKASNPLDRMYYFWRLYVKERLYIFNRDQLVQVEREERFEKLESAVDAVVEGYVKVLEKVEERERRGFGVANGEAEVVEGASQKGRERKRKVVVDDDEEEDEDDAEGQNGIVNGHKKPRTG</sequence>
<dbReference type="Pfam" id="PF10394">
    <property type="entry name" value="Hat1_N"/>
    <property type="match status" value="1"/>
</dbReference>
<protein>
    <recommendedName>
        <fullName evidence="3 7">Histone acetyltransferase type B catalytic subunit</fullName>
        <ecNumber evidence="2 7">2.3.1.48</ecNumber>
    </recommendedName>
</protein>
<dbReference type="InterPro" id="IPR019467">
    <property type="entry name" value="Hat1_N"/>
</dbReference>
<evidence type="ECO:0000256" key="10">
    <source>
        <dbReference type="PIRSR" id="PIRSR038084-3"/>
    </source>
</evidence>
<evidence type="ECO:0000256" key="4">
    <source>
        <dbReference type="ARBA" id="ARBA00022679"/>
    </source>
</evidence>
<comment type="similarity">
    <text evidence="1 7">Belongs to the HAT1 family.</text>
</comment>
<feature type="active site" description="Proton donor/acceptor" evidence="8">
    <location>
        <position position="315"/>
    </location>
</feature>
<evidence type="ECO:0000313" key="14">
    <source>
        <dbReference type="Proteomes" id="UP000799767"/>
    </source>
</evidence>
<evidence type="ECO:0000256" key="7">
    <source>
        <dbReference type="PIRNR" id="PIRNR038084"/>
    </source>
</evidence>
<evidence type="ECO:0000256" key="11">
    <source>
        <dbReference type="SAM" id="MobiDB-lite"/>
    </source>
</evidence>
<evidence type="ECO:0000259" key="12">
    <source>
        <dbReference type="Pfam" id="PF10394"/>
    </source>
</evidence>
<dbReference type="GO" id="GO:0005634">
    <property type="term" value="C:nucleus"/>
    <property type="evidence" value="ECO:0007669"/>
    <property type="project" value="UniProtKB-SubCell"/>
</dbReference>
<evidence type="ECO:0000256" key="2">
    <source>
        <dbReference type="ARBA" id="ARBA00013184"/>
    </source>
</evidence>
<dbReference type="InterPro" id="IPR016181">
    <property type="entry name" value="Acyl_CoA_acyltransferase"/>
</dbReference>
<dbReference type="InterPro" id="IPR037113">
    <property type="entry name" value="Hat1_N_sf"/>
</dbReference>
<feature type="region of interest" description="Disordered" evidence="11">
    <location>
        <begin position="489"/>
        <end position="531"/>
    </location>
</feature>
<keyword evidence="7" id="KW-0963">Cytoplasm</keyword>
<dbReference type="InterPro" id="IPR017380">
    <property type="entry name" value="Hist_AcTrfase_B-typ_cat-su"/>
</dbReference>
<dbReference type="OrthoDB" id="10253098at2759"/>
<feature type="domain" description="Histone acetyl transferase HAT1 N-terminal" evidence="12">
    <location>
        <begin position="17"/>
        <end position="170"/>
    </location>
</feature>
<evidence type="ECO:0000256" key="3">
    <source>
        <dbReference type="ARBA" id="ARBA00021268"/>
    </source>
</evidence>
<comment type="subunit">
    <text evidence="7">Component of the HAT-B complex composed of at least HAT1 and HAT2. The HAT-B complex binds to histone H4 tail.</text>
</comment>
<evidence type="ECO:0000256" key="6">
    <source>
        <dbReference type="ARBA" id="ARBA00048017"/>
    </source>
</evidence>
<dbReference type="Gene3D" id="3.90.360.10">
    <property type="entry name" value="Histone acetyl transferase 1 (HAT1), N-terminal domain"/>
    <property type="match status" value="1"/>
</dbReference>
<dbReference type="GO" id="GO:0005737">
    <property type="term" value="C:cytoplasm"/>
    <property type="evidence" value="ECO:0007669"/>
    <property type="project" value="UniProtKB-SubCell"/>
</dbReference>
<proteinExistence type="inferred from homology"/>
<evidence type="ECO:0000313" key="13">
    <source>
        <dbReference type="EMBL" id="KAF2481648.1"/>
    </source>
</evidence>
<evidence type="ECO:0000256" key="8">
    <source>
        <dbReference type="PIRSR" id="PIRSR038084-1"/>
    </source>
</evidence>
<keyword evidence="14" id="KW-1185">Reference proteome</keyword>
<keyword evidence="4 7" id="KW-0808">Transferase</keyword>
<feature type="site" description="Interaction with histone H4 N-terminus" evidence="10">
    <location>
        <position position="186"/>
    </location>
</feature>
<dbReference type="SUPFAM" id="SSF55729">
    <property type="entry name" value="Acyl-CoA N-acyltransferases (Nat)"/>
    <property type="match status" value="1"/>
</dbReference>
<dbReference type="Gene3D" id="3.40.630.30">
    <property type="match status" value="1"/>
</dbReference>
<dbReference type="GO" id="GO:0004402">
    <property type="term" value="F:histone acetyltransferase activity"/>
    <property type="evidence" value="ECO:0007669"/>
    <property type="project" value="UniProtKB-UniRule"/>
</dbReference>
<feature type="binding site" evidence="9">
    <location>
        <position position="318"/>
    </location>
    <ligand>
        <name>acetyl-CoA</name>
        <dbReference type="ChEBI" id="CHEBI:57288"/>
    </ligand>
</feature>
<dbReference type="RefSeq" id="XP_033588218.1">
    <property type="nucleotide sequence ID" value="XM_033733897.1"/>
</dbReference>
<dbReference type="PANTHER" id="PTHR12046">
    <property type="entry name" value="HISTONE ACETYLTRANSFERASE TYPE B CATALYTIC SUBUNIT"/>
    <property type="match status" value="1"/>
</dbReference>
<feature type="compositionally biased region" description="Acidic residues" evidence="11">
    <location>
        <begin position="505"/>
        <end position="516"/>
    </location>
</feature>
<comment type="catalytic activity">
    <reaction evidence="6 7">
        <text>L-lysyl-[protein] + acetyl-CoA = N(6)-acetyl-L-lysyl-[protein] + CoA + H(+)</text>
        <dbReference type="Rhea" id="RHEA:45948"/>
        <dbReference type="Rhea" id="RHEA-COMP:9752"/>
        <dbReference type="Rhea" id="RHEA-COMP:10731"/>
        <dbReference type="ChEBI" id="CHEBI:15378"/>
        <dbReference type="ChEBI" id="CHEBI:29969"/>
        <dbReference type="ChEBI" id="CHEBI:57287"/>
        <dbReference type="ChEBI" id="CHEBI:57288"/>
        <dbReference type="ChEBI" id="CHEBI:61930"/>
        <dbReference type="EC" id="2.3.1.48"/>
    </reaction>
</comment>